<dbReference type="Gene3D" id="1.10.510.10">
    <property type="entry name" value="Transferase(Phosphotransferase) domain 1"/>
    <property type="match status" value="1"/>
</dbReference>
<evidence type="ECO:0000256" key="3">
    <source>
        <dbReference type="ARBA" id="ARBA00022679"/>
    </source>
</evidence>
<evidence type="ECO:0000259" key="10">
    <source>
        <dbReference type="PROSITE" id="PS50011"/>
    </source>
</evidence>
<sequence length="487" mass="53733">MGCVLGKRAAGDGPRSSPSGASRPRRKVEPPLESAGIAGRQTDSFPVLDRLKPKPEFGLKTSQGWPAWLCEVAGEAIKDWIPRRANTFEKLDKIGQGTYSNVYKARDLISGKIVALKKVRFDNSEPESVKFMAREILVLKKLDHPNVIKLEGLVTSRMSSSLYLVFEYMEHDLSGLAAVQGVKFTEPQVKCFMKQLLSGLEHCHNNGVLHRDIKGSNLLIDNEGILKIADFGLASFYDSKRKQPMTSRVVTLWYRPPELLLGATYYGVGVDMWSAGCILAELLAGKPIMPGRTEFFTTEPYACEPSNLPKYPPSKELDVKLKDEEARRQRGLSGKANVVDGNRRGRIRDRGSRAIPAPEANAELQANLDRWKVMTQANAKSKSEKFPPPHQDGAVGHPLDKSHNGPVSFGAQDISFGSSIVESNSSGSANNTAAMGGTSRRRTKKEEAQMAPSRRFIRTFVPSSVGLSMDFRLKGKGSVSEFFHSRR</sequence>
<evidence type="ECO:0000313" key="11">
    <source>
        <dbReference type="EMBL" id="KAF5932726.1"/>
    </source>
</evidence>
<organism evidence="11 12">
    <name type="scientific">Camellia sinensis</name>
    <name type="common">Tea plant</name>
    <name type="synonym">Thea sinensis</name>
    <dbReference type="NCBI Taxonomy" id="4442"/>
    <lineage>
        <taxon>Eukaryota</taxon>
        <taxon>Viridiplantae</taxon>
        <taxon>Streptophyta</taxon>
        <taxon>Embryophyta</taxon>
        <taxon>Tracheophyta</taxon>
        <taxon>Spermatophyta</taxon>
        <taxon>Magnoliopsida</taxon>
        <taxon>eudicotyledons</taxon>
        <taxon>Gunneridae</taxon>
        <taxon>Pentapetalae</taxon>
        <taxon>asterids</taxon>
        <taxon>Ericales</taxon>
        <taxon>Theaceae</taxon>
        <taxon>Camellia</taxon>
    </lineage>
</organism>
<dbReference type="GO" id="GO:0008353">
    <property type="term" value="F:RNA polymerase II CTD heptapeptide repeat kinase activity"/>
    <property type="evidence" value="ECO:0007669"/>
    <property type="project" value="TreeGrafter"/>
</dbReference>
<keyword evidence="6 7" id="KW-0067">ATP-binding</keyword>
<comment type="caution">
    <text evidence="11">The sequence shown here is derived from an EMBL/GenBank/DDBJ whole genome shotgun (WGS) entry which is preliminary data.</text>
</comment>
<dbReference type="AlphaFoldDB" id="A0A7J7G0E9"/>
<dbReference type="GO" id="GO:0005524">
    <property type="term" value="F:ATP binding"/>
    <property type="evidence" value="ECO:0007669"/>
    <property type="project" value="UniProtKB-UniRule"/>
</dbReference>
<dbReference type="InterPro" id="IPR050108">
    <property type="entry name" value="CDK"/>
</dbReference>
<feature type="region of interest" description="Disordered" evidence="9">
    <location>
        <begin position="327"/>
        <end position="350"/>
    </location>
</feature>
<feature type="compositionally biased region" description="Low complexity" evidence="9">
    <location>
        <begin position="11"/>
        <end position="22"/>
    </location>
</feature>
<evidence type="ECO:0000256" key="5">
    <source>
        <dbReference type="ARBA" id="ARBA00022777"/>
    </source>
</evidence>
<evidence type="ECO:0000313" key="12">
    <source>
        <dbReference type="Proteomes" id="UP000593564"/>
    </source>
</evidence>
<feature type="binding site" evidence="7">
    <location>
        <position position="117"/>
    </location>
    <ligand>
        <name>ATP</name>
        <dbReference type="ChEBI" id="CHEBI:30616"/>
    </ligand>
</feature>
<dbReference type="FunFam" id="3.30.200.20:FF:000021">
    <property type="entry name" value="probable serine/threonine-protein kinase At1g54610"/>
    <property type="match status" value="1"/>
</dbReference>
<dbReference type="PROSITE" id="PS50011">
    <property type="entry name" value="PROTEIN_KINASE_DOM"/>
    <property type="match status" value="1"/>
</dbReference>
<dbReference type="InterPro" id="IPR008271">
    <property type="entry name" value="Ser/Thr_kinase_AS"/>
</dbReference>
<evidence type="ECO:0000256" key="8">
    <source>
        <dbReference type="RuleBase" id="RU000304"/>
    </source>
</evidence>
<accession>A0A7J7G0E9</accession>
<keyword evidence="4 7" id="KW-0547">Nucleotide-binding</keyword>
<dbReference type="GO" id="GO:0032968">
    <property type="term" value="P:positive regulation of transcription elongation by RNA polymerase II"/>
    <property type="evidence" value="ECO:0007669"/>
    <property type="project" value="TreeGrafter"/>
</dbReference>
<keyword evidence="3" id="KW-0808">Transferase</keyword>
<dbReference type="GO" id="GO:0000307">
    <property type="term" value="C:cyclin-dependent protein kinase holoenzyme complex"/>
    <property type="evidence" value="ECO:0007669"/>
    <property type="project" value="TreeGrafter"/>
</dbReference>
<dbReference type="InterPro" id="IPR017441">
    <property type="entry name" value="Protein_kinase_ATP_BS"/>
</dbReference>
<dbReference type="Gene3D" id="3.30.200.20">
    <property type="entry name" value="Phosphorylase Kinase, domain 1"/>
    <property type="match status" value="1"/>
</dbReference>
<dbReference type="SUPFAM" id="SSF56112">
    <property type="entry name" value="Protein kinase-like (PK-like)"/>
    <property type="match status" value="1"/>
</dbReference>
<protein>
    <recommendedName>
        <fullName evidence="10">Protein kinase domain-containing protein</fullName>
    </recommendedName>
</protein>
<evidence type="ECO:0000256" key="9">
    <source>
        <dbReference type="SAM" id="MobiDB-lite"/>
    </source>
</evidence>
<name>A0A7J7G0E9_CAMSI</name>
<proteinExistence type="inferred from homology"/>
<gene>
    <name evidence="11" type="ORF">HYC85_028897</name>
</gene>
<evidence type="ECO:0000256" key="2">
    <source>
        <dbReference type="ARBA" id="ARBA00022527"/>
    </source>
</evidence>
<dbReference type="FunFam" id="1.10.510.10:FF:000624">
    <property type="entry name" value="Mitogen-activated protein kinase"/>
    <property type="match status" value="1"/>
</dbReference>
<keyword evidence="12" id="KW-1185">Reference proteome</keyword>
<evidence type="ECO:0000256" key="7">
    <source>
        <dbReference type="PROSITE-ProRule" id="PRU10141"/>
    </source>
</evidence>
<dbReference type="PROSITE" id="PS00108">
    <property type="entry name" value="PROTEIN_KINASE_ST"/>
    <property type="match status" value="1"/>
</dbReference>
<feature type="region of interest" description="Disordered" evidence="9">
    <location>
        <begin position="376"/>
        <end position="405"/>
    </location>
</feature>
<dbReference type="Pfam" id="PF00069">
    <property type="entry name" value="Pkinase"/>
    <property type="match status" value="1"/>
</dbReference>
<dbReference type="PANTHER" id="PTHR24056">
    <property type="entry name" value="CELL DIVISION PROTEIN KINASE"/>
    <property type="match status" value="1"/>
</dbReference>
<dbReference type="Proteomes" id="UP000593564">
    <property type="component" value="Unassembled WGS sequence"/>
</dbReference>
<feature type="region of interest" description="Disordered" evidence="9">
    <location>
        <begin position="420"/>
        <end position="453"/>
    </location>
</feature>
<dbReference type="InterPro" id="IPR000719">
    <property type="entry name" value="Prot_kinase_dom"/>
</dbReference>
<evidence type="ECO:0000256" key="6">
    <source>
        <dbReference type="ARBA" id="ARBA00022840"/>
    </source>
</evidence>
<dbReference type="PANTHER" id="PTHR24056:SF358">
    <property type="entry name" value="PROTEIN KINASE DOMAIN-CONTAINING PROTEIN"/>
    <property type="match status" value="1"/>
</dbReference>
<feature type="compositionally biased region" description="Low complexity" evidence="9">
    <location>
        <begin position="420"/>
        <end position="438"/>
    </location>
</feature>
<dbReference type="PROSITE" id="PS00107">
    <property type="entry name" value="PROTEIN_KINASE_ATP"/>
    <property type="match status" value="1"/>
</dbReference>
<keyword evidence="5" id="KW-0418">Kinase</keyword>
<dbReference type="EMBL" id="JACBKZ010000014">
    <property type="protein sequence ID" value="KAF5932726.1"/>
    <property type="molecule type" value="Genomic_DNA"/>
</dbReference>
<feature type="region of interest" description="Disordered" evidence="9">
    <location>
        <begin position="1"/>
        <end position="41"/>
    </location>
</feature>
<evidence type="ECO:0000256" key="1">
    <source>
        <dbReference type="ARBA" id="ARBA00006485"/>
    </source>
</evidence>
<dbReference type="SMART" id="SM00220">
    <property type="entry name" value="S_TKc"/>
    <property type="match status" value="1"/>
</dbReference>
<dbReference type="InterPro" id="IPR011009">
    <property type="entry name" value="Kinase-like_dom_sf"/>
</dbReference>
<keyword evidence="2 8" id="KW-0723">Serine/threonine-protein kinase</keyword>
<comment type="similarity">
    <text evidence="1">Belongs to the protein kinase superfamily. CMGC Ser/Thr protein kinase family. CDC2/CDKX subfamily.</text>
</comment>
<evidence type="ECO:0000256" key="4">
    <source>
        <dbReference type="ARBA" id="ARBA00022741"/>
    </source>
</evidence>
<reference evidence="12" key="1">
    <citation type="journal article" date="2020" name="Nat. Commun.">
        <title>Genome assembly of wild tea tree DASZ reveals pedigree and selection history of tea varieties.</title>
        <authorList>
            <person name="Zhang W."/>
            <person name="Zhang Y."/>
            <person name="Qiu H."/>
            <person name="Guo Y."/>
            <person name="Wan H."/>
            <person name="Zhang X."/>
            <person name="Scossa F."/>
            <person name="Alseekh S."/>
            <person name="Zhang Q."/>
            <person name="Wang P."/>
            <person name="Xu L."/>
            <person name="Schmidt M.H."/>
            <person name="Jia X."/>
            <person name="Li D."/>
            <person name="Zhu A."/>
            <person name="Guo F."/>
            <person name="Chen W."/>
            <person name="Ni D."/>
            <person name="Usadel B."/>
            <person name="Fernie A.R."/>
            <person name="Wen W."/>
        </authorList>
    </citation>
    <scope>NUCLEOTIDE SEQUENCE [LARGE SCALE GENOMIC DNA]</scope>
    <source>
        <strain evidence="12">cv. G240</strain>
    </source>
</reference>
<dbReference type="GO" id="GO:0005634">
    <property type="term" value="C:nucleus"/>
    <property type="evidence" value="ECO:0007669"/>
    <property type="project" value="TreeGrafter"/>
</dbReference>
<feature type="domain" description="Protein kinase" evidence="10">
    <location>
        <begin position="88"/>
        <end position="364"/>
    </location>
</feature>
<reference evidence="11 12" key="2">
    <citation type="submission" date="2020-07" db="EMBL/GenBank/DDBJ databases">
        <title>Genome assembly of wild tea tree DASZ reveals pedigree and selection history of tea varieties.</title>
        <authorList>
            <person name="Zhang W."/>
        </authorList>
    </citation>
    <scope>NUCLEOTIDE SEQUENCE [LARGE SCALE GENOMIC DNA]</scope>
    <source>
        <strain evidence="12">cv. G240</strain>
        <tissue evidence="11">Leaf</tissue>
    </source>
</reference>